<dbReference type="InterPro" id="IPR011009">
    <property type="entry name" value="Kinase-like_dom_sf"/>
</dbReference>
<keyword evidence="1" id="KW-0812">Transmembrane</keyword>
<name>A0A9X1BAK5_9STRE</name>
<sequence length="337" mass="40189">MSKSDNKFIIDRVKKKLPNSVIESVRFDQNSINGVLTDKSGKKFFKISSIESINRERMGQLKYSKFNQCPKVLGTYRLDEENSVILLEYIEAVANYENSLYFILENEEDNEEICKRILNNYFQTFDAKQIYYSDDDMIDNYQYNKFFYQRINRLEMISTEDLLFKSIIDETLFYISNIELESMRFLTHGDPSDMNFNTFEIFIDFEEADYNDIFLEFVILFWNFFIGGSYLFPKYNRTKYNNKTFSNYSGITNNRKCVLVYCISKMKEICSINKISNNKKIRYCLIFRILSVLPYDKLDKDDKKMIADLVKLVNSWNWECDEVIWDNLSRLVSGELL</sequence>
<reference evidence="2" key="1">
    <citation type="submission" date="2016-12" db="EMBL/GenBank/DDBJ databases">
        <title>Draft genome of Streptococcus lactarius CCUG 66490T type strain.</title>
        <authorList>
            <person name="Salva-Serra F."/>
            <person name="Engstrom-Jakobsson H."/>
            <person name="Thorell K."/>
            <person name="Gomila M."/>
            <person name="Gonzales-Siles L."/>
            <person name="Busquets A."/>
            <person name="Jaen-Luchoro D."/>
            <person name="Karlsson R."/>
            <person name="Kristiansson E."/>
            <person name="Moore E."/>
        </authorList>
    </citation>
    <scope>NUCLEOTIDE SEQUENCE</scope>
    <source>
        <strain evidence="2">CCUG 66490</strain>
    </source>
</reference>
<dbReference type="Proteomes" id="UP000676511">
    <property type="component" value="Chromosome"/>
</dbReference>
<feature type="transmembrane region" description="Helical" evidence="1">
    <location>
        <begin position="213"/>
        <end position="233"/>
    </location>
</feature>
<evidence type="ECO:0000313" key="2">
    <source>
        <dbReference type="EMBL" id="MBK4778743.1"/>
    </source>
</evidence>
<proteinExistence type="predicted"/>
<dbReference type="Proteomes" id="UP001138780">
    <property type="component" value="Unassembled WGS sequence"/>
</dbReference>
<dbReference type="EMBL" id="CP072329">
    <property type="protein sequence ID" value="QUB39778.1"/>
    <property type="molecule type" value="Genomic_DNA"/>
</dbReference>
<accession>A0A9X1BAK5</accession>
<evidence type="ECO:0000313" key="3">
    <source>
        <dbReference type="EMBL" id="QUB39778.1"/>
    </source>
</evidence>
<organism evidence="2 5">
    <name type="scientific">Streptococcus lactarius</name>
    <dbReference type="NCBI Taxonomy" id="684066"/>
    <lineage>
        <taxon>Bacteria</taxon>
        <taxon>Bacillati</taxon>
        <taxon>Bacillota</taxon>
        <taxon>Bacilli</taxon>
        <taxon>Lactobacillales</taxon>
        <taxon>Streptococcaceae</taxon>
        <taxon>Streptococcus</taxon>
    </lineage>
</organism>
<keyword evidence="1" id="KW-0472">Membrane</keyword>
<gene>
    <name evidence="2" type="ORF">BTU61_00760</name>
    <name evidence="3" type="ORF">J4854_04860</name>
</gene>
<keyword evidence="1" id="KW-1133">Transmembrane helix</keyword>
<dbReference type="AlphaFoldDB" id="A0A9X1BAK5"/>
<evidence type="ECO:0000313" key="4">
    <source>
        <dbReference type="Proteomes" id="UP000676511"/>
    </source>
</evidence>
<dbReference type="SUPFAM" id="SSF56112">
    <property type="entry name" value="Protein kinase-like (PK-like)"/>
    <property type="match status" value="1"/>
</dbReference>
<reference evidence="3 4" key="2">
    <citation type="submission" date="2021-03" db="EMBL/GenBank/DDBJ databases">
        <title>Human Oral Microbial Genomes.</title>
        <authorList>
            <person name="Johnston C.D."/>
            <person name="Chen T."/>
            <person name="Dewhirst F.E."/>
        </authorList>
    </citation>
    <scope>NUCLEOTIDE SEQUENCE [LARGE SCALE GENOMIC DNA]</scope>
    <source>
        <strain evidence="3 4">CCUG 66490</strain>
    </source>
</reference>
<evidence type="ECO:0000256" key="1">
    <source>
        <dbReference type="SAM" id="Phobius"/>
    </source>
</evidence>
<dbReference type="EMBL" id="MRXX01000001">
    <property type="protein sequence ID" value="MBK4778743.1"/>
    <property type="molecule type" value="Genomic_DNA"/>
</dbReference>
<protein>
    <submittedName>
        <fullName evidence="2">Uncharacterized protein</fullName>
    </submittedName>
</protein>
<keyword evidence="4" id="KW-1185">Reference proteome</keyword>
<dbReference type="RefSeq" id="WP_200771915.1">
    <property type="nucleotide sequence ID" value="NZ_CP072329.1"/>
</dbReference>
<evidence type="ECO:0000313" key="5">
    <source>
        <dbReference type="Proteomes" id="UP001138780"/>
    </source>
</evidence>